<evidence type="ECO:0000256" key="12">
    <source>
        <dbReference type="ARBA" id="ARBA00034005"/>
    </source>
</evidence>
<keyword evidence="17" id="KW-1185">Reference proteome</keyword>
<feature type="binding site" evidence="14">
    <location>
        <position position="319"/>
    </location>
    <ligand>
        <name>NAD(+)</name>
        <dbReference type="ChEBI" id="CHEBI:57540"/>
    </ligand>
</feature>
<dbReference type="GO" id="GO:0005829">
    <property type="term" value="C:cytosol"/>
    <property type="evidence" value="ECO:0007669"/>
    <property type="project" value="TreeGrafter"/>
</dbReference>
<dbReference type="EC" id="6.5.1.2" evidence="2 14"/>
<dbReference type="SMART" id="SM00292">
    <property type="entry name" value="BRCT"/>
    <property type="match status" value="1"/>
</dbReference>
<dbReference type="STRING" id="1142394.PSMK_26900"/>
<protein>
    <recommendedName>
        <fullName evidence="3 14">DNA ligase</fullName>
        <ecNumber evidence="2 14">6.5.1.2</ecNumber>
    </recommendedName>
    <alternativeName>
        <fullName evidence="14">Polydeoxyribonucleotide synthase [NAD(+)]</fullName>
    </alternativeName>
</protein>
<dbReference type="InterPro" id="IPR018239">
    <property type="entry name" value="DNA_ligase_AS"/>
</dbReference>
<feature type="binding site" evidence="14">
    <location>
        <position position="295"/>
    </location>
    <ligand>
        <name>NAD(+)</name>
        <dbReference type="ChEBI" id="CHEBI:57540"/>
    </ligand>
</feature>
<dbReference type="NCBIfam" id="NF005932">
    <property type="entry name" value="PRK07956.1"/>
    <property type="match status" value="1"/>
</dbReference>
<feature type="binding site" evidence="14">
    <location>
        <begin position="36"/>
        <end position="40"/>
    </location>
    <ligand>
        <name>NAD(+)</name>
        <dbReference type="ChEBI" id="CHEBI:57540"/>
    </ligand>
</feature>
<keyword evidence="10 14" id="KW-0520">NAD</keyword>
<dbReference type="Gene3D" id="3.40.50.10190">
    <property type="entry name" value="BRCT domain"/>
    <property type="match status" value="1"/>
</dbReference>
<evidence type="ECO:0000256" key="8">
    <source>
        <dbReference type="ARBA" id="ARBA00022833"/>
    </source>
</evidence>
<keyword evidence="8 14" id="KW-0862">Zinc</keyword>
<dbReference type="OrthoDB" id="9759736at2"/>
<dbReference type="KEGG" id="phm:PSMK_26900"/>
<dbReference type="GO" id="GO:0006281">
    <property type="term" value="P:DNA repair"/>
    <property type="evidence" value="ECO:0007669"/>
    <property type="project" value="UniProtKB-KW"/>
</dbReference>
<keyword evidence="7 14" id="KW-0227">DNA damage</keyword>
<dbReference type="PROSITE" id="PS01055">
    <property type="entry name" value="DNA_LIGASE_N1"/>
    <property type="match status" value="1"/>
</dbReference>
<dbReference type="Pfam" id="PF00533">
    <property type="entry name" value="BRCT"/>
    <property type="match status" value="1"/>
</dbReference>
<dbReference type="SUPFAM" id="SSF50249">
    <property type="entry name" value="Nucleic acid-binding proteins"/>
    <property type="match status" value="1"/>
</dbReference>
<dbReference type="Gene3D" id="6.20.10.30">
    <property type="match status" value="1"/>
</dbReference>
<dbReference type="SUPFAM" id="SSF56091">
    <property type="entry name" value="DNA ligase/mRNA capping enzyme, catalytic domain"/>
    <property type="match status" value="1"/>
</dbReference>
<evidence type="ECO:0000256" key="5">
    <source>
        <dbReference type="ARBA" id="ARBA00022705"/>
    </source>
</evidence>
<proteinExistence type="inferred from homology"/>
<feature type="binding site" evidence="14">
    <location>
        <position position="416"/>
    </location>
    <ligand>
        <name>Zn(2+)</name>
        <dbReference type="ChEBI" id="CHEBI:29105"/>
    </ligand>
</feature>
<comment type="similarity">
    <text evidence="13 14">Belongs to the NAD-dependent DNA ligase family. LigA subfamily.</text>
</comment>
<dbReference type="CDD" id="cd17748">
    <property type="entry name" value="BRCT_DNA_ligase_like"/>
    <property type="match status" value="1"/>
</dbReference>
<evidence type="ECO:0000313" key="16">
    <source>
        <dbReference type="EMBL" id="BAM04849.1"/>
    </source>
</evidence>
<dbReference type="Pfam" id="PF03120">
    <property type="entry name" value="OB_DNA_ligase"/>
    <property type="match status" value="1"/>
</dbReference>
<dbReference type="Gene3D" id="1.10.287.610">
    <property type="entry name" value="Helix hairpin bin"/>
    <property type="match status" value="1"/>
</dbReference>
<evidence type="ECO:0000256" key="7">
    <source>
        <dbReference type="ARBA" id="ARBA00022763"/>
    </source>
</evidence>
<dbReference type="FunFam" id="2.40.50.140:FF:000012">
    <property type="entry name" value="DNA ligase"/>
    <property type="match status" value="1"/>
</dbReference>
<reference evidence="16 17" key="1">
    <citation type="submission" date="2012-02" db="EMBL/GenBank/DDBJ databases">
        <title>Complete genome sequence of Phycisphaera mikurensis NBRC 102666.</title>
        <authorList>
            <person name="Ankai A."/>
            <person name="Hosoyama A."/>
            <person name="Terui Y."/>
            <person name="Sekine M."/>
            <person name="Fukai R."/>
            <person name="Kato Y."/>
            <person name="Nakamura S."/>
            <person name="Yamada-Narita S."/>
            <person name="Kawakoshi A."/>
            <person name="Fukunaga Y."/>
            <person name="Yamazaki S."/>
            <person name="Fujita N."/>
        </authorList>
    </citation>
    <scope>NUCLEOTIDE SEQUENCE [LARGE SCALE GENOMIC DNA]</scope>
    <source>
        <strain evidence="17">NBRC 102666 / KCTC 22515 / FYK2301M01</strain>
    </source>
</reference>
<dbReference type="PROSITE" id="PS50172">
    <property type="entry name" value="BRCT"/>
    <property type="match status" value="1"/>
</dbReference>
<feature type="binding site" evidence="14">
    <location>
        <begin position="85"/>
        <end position="86"/>
    </location>
    <ligand>
        <name>NAD(+)</name>
        <dbReference type="ChEBI" id="CHEBI:57540"/>
    </ligand>
</feature>
<feature type="binding site" evidence="14">
    <location>
        <position position="120"/>
    </location>
    <ligand>
        <name>NAD(+)</name>
        <dbReference type="ChEBI" id="CHEBI:57540"/>
    </ligand>
</feature>
<dbReference type="InterPro" id="IPR004150">
    <property type="entry name" value="NAD_DNA_ligase_OB"/>
</dbReference>
<comment type="cofactor">
    <cofactor evidence="14">
        <name>Mg(2+)</name>
        <dbReference type="ChEBI" id="CHEBI:18420"/>
    </cofactor>
    <cofactor evidence="14">
        <name>Mn(2+)</name>
        <dbReference type="ChEBI" id="CHEBI:29035"/>
    </cofactor>
</comment>
<evidence type="ECO:0000256" key="4">
    <source>
        <dbReference type="ARBA" id="ARBA00022598"/>
    </source>
</evidence>
<evidence type="ECO:0000259" key="15">
    <source>
        <dbReference type="PROSITE" id="PS50172"/>
    </source>
</evidence>
<dbReference type="Gene3D" id="1.10.150.20">
    <property type="entry name" value="5' to 3' exonuclease, C-terminal subdomain"/>
    <property type="match status" value="2"/>
</dbReference>
<dbReference type="InterPro" id="IPR010994">
    <property type="entry name" value="RuvA_2-like"/>
</dbReference>
<evidence type="ECO:0000256" key="13">
    <source>
        <dbReference type="ARBA" id="ARBA00060881"/>
    </source>
</evidence>
<keyword evidence="4 14" id="KW-0436">Ligase</keyword>
<sequence length="806" mass="85521">MADAADGAARRIDHLREELRRHNRLYYVEARQEVSDAVYDAMLRELADLEAEHPELADPDSPTARVGGEPIAGFETVEHAVPMRSIDNTYDREELRAWHERVVRRLTEAGETATPALFFEPKIDGVALSLVYEHGRLVRAVTRGDGTRGDDVTHNARQVASIPLVLGGTPPAVLEVRGEVFLPHAAFAAANAAKQRRGEELFANPRNTTAGAMKQKDPAKVLPGLRFVAHGRGRVEPPDAFAGQAAFLAACAGFGLPPTPGTAAVPGFEEAWERVEALRAGRRALDFETDGAVLKVDDFGLQGLLGSTSKAPRWCVAFKYPAERATTRLLEVEVQVGKTGKLTPRARMEPVLVAGTTVTYATLHNFGELTRRDVRVGDTVVIEKAGEIIPQVIEPVLAERPADAQPVVPPAACPVCGTAARPEYGGEAEGSAEEESGRFCPNPSCPAQFRERLIHFAGRRQMDIEGLGEKMVDALLGLGSGFLATLPDLYRLHEHRDVLRHVAGIGSAAALAAEQRERFGKKPLKSPPTHTRLDALLGGIERSKSRGLAAVLSGIGIRGVGHAVARDLAGWAGDVDRLVGADPLTLTDALSEADPQRAEEQIRSYADAAEALLAALKTETASVALAGRDPAAVGTAAFLREHRSLLKLGARFGSARIDRVAAALPTVAEAQAAGVSGVVDALRTPGVVAANVAAFFASDRGRELVAALRERGVVLEAERPPASAAPPAAAVAGKKIVLTGRLERFTRPELTDLLRARGAEVSSAVSSKTDLLIAGEAAGSKRAKALKLGVTIWTEAELLAAVPGLA</sequence>
<dbReference type="HAMAP" id="MF_01588">
    <property type="entry name" value="DNA_ligase_A"/>
    <property type="match status" value="1"/>
</dbReference>
<dbReference type="eggNOG" id="COG0272">
    <property type="taxonomic scope" value="Bacteria"/>
</dbReference>
<dbReference type="Pfam" id="PF01653">
    <property type="entry name" value="DNA_ligase_aden"/>
    <property type="match status" value="1"/>
</dbReference>
<dbReference type="GO" id="GO:0046872">
    <property type="term" value="F:metal ion binding"/>
    <property type="evidence" value="ECO:0007669"/>
    <property type="project" value="UniProtKB-KW"/>
</dbReference>
<dbReference type="InterPro" id="IPR013839">
    <property type="entry name" value="DNAligase_adenylation"/>
</dbReference>
<keyword evidence="5 14" id="KW-0235">DNA replication</keyword>
<evidence type="ECO:0000256" key="11">
    <source>
        <dbReference type="ARBA" id="ARBA00023204"/>
    </source>
</evidence>
<feature type="binding site" evidence="14">
    <location>
        <position position="143"/>
    </location>
    <ligand>
        <name>NAD(+)</name>
        <dbReference type="ChEBI" id="CHEBI:57540"/>
    </ligand>
</feature>
<feature type="binding site" evidence="14">
    <location>
        <position position="179"/>
    </location>
    <ligand>
        <name>NAD(+)</name>
        <dbReference type="ChEBI" id="CHEBI:57540"/>
    </ligand>
</feature>
<dbReference type="NCBIfam" id="TIGR00575">
    <property type="entry name" value="dnlj"/>
    <property type="match status" value="1"/>
</dbReference>
<dbReference type="Gene3D" id="2.40.50.140">
    <property type="entry name" value="Nucleic acid-binding proteins"/>
    <property type="match status" value="1"/>
</dbReference>
<feature type="active site" description="N6-AMP-lysine intermediate" evidence="14">
    <location>
        <position position="122"/>
    </location>
</feature>
<dbReference type="GO" id="GO:0003911">
    <property type="term" value="F:DNA ligase (NAD+) activity"/>
    <property type="evidence" value="ECO:0007669"/>
    <property type="project" value="UniProtKB-UniRule"/>
</dbReference>
<dbReference type="InterPro" id="IPR001357">
    <property type="entry name" value="BRCT_dom"/>
</dbReference>
<dbReference type="PATRIC" id="fig|1142394.8.peg.2784"/>
<evidence type="ECO:0000256" key="3">
    <source>
        <dbReference type="ARBA" id="ARBA00013308"/>
    </source>
</evidence>
<feature type="binding site" evidence="14">
    <location>
        <position position="440"/>
    </location>
    <ligand>
        <name>Zn(2+)</name>
        <dbReference type="ChEBI" id="CHEBI:29105"/>
    </ligand>
</feature>
<evidence type="ECO:0000256" key="6">
    <source>
        <dbReference type="ARBA" id="ARBA00022723"/>
    </source>
</evidence>
<evidence type="ECO:0000256" key="2">
    <source>
        <dbReference type="ARBA" id="ARBA00012722"/>
    </source>
</evidence>
<dbReference type="GO" id="GO:0006260">
    <property type="term" value="P:DNA replication"/>
    <property type="evidence" value="ECO:0007669"/>
    <property type="project" value="UniProtKB-KW"/>
</dbReference>
<feature type="binding site" evidence="14">
    <location>
        <position position="413"/>
    </location>
    <ligand>
        <name>Zn(2+)</name>
        <dbReference type="ChEBI" id="CHEBI:29105"/>
    </ligand>
</feature>
<accession>I0IHW1</accession>
<dbReference type="InterPro" id="IPR012340">
    <property type="entry name" value="NA-bd_OB-fold"/>
</dbReference>
<comment type="catalytic activity">
    <reaction evidence="12 14">
        <text>NAD(+) + (deoxyribonucleotide)n-3'-hydroxyl + 5'-phospho-(deoxyribonucleotide)m = (deoxyribonucleotide)n+m + AMP + beta-nicotinamide D-nucleotide.</text>
        <dbReference type="EC" id="6.5.1.2"/>
    </reaction>
</comment>
<evidence type="ECO:0000256" key="1">
    <source>
        <dbReference type="ARBA" id="ARBA00004067"/>
    </source>
</evidence>
<dbReference type="PANTHER" id="PTHR23389:SF9">
    <property type="entry name" value="DNA LIGASE"/>
    <property type="match status" value="1"/>
</dbReference>
<dbReference type="AlphaFoldDB" id="I0IHW1"/>
<evidence type="ECO:0000313" key="17">
    <source>
        <dbReference type="Proteomes" id="UP000007881"/>
    </source>
</evidence>
<dbReference type="RefSeq" id="WP_014438062.1">
    <property type="nucleotide sequence ID" value="NC_017080.1"/>
</dbReference>
<name>I0IHW1_PHYMF</name>
<keyword evidence="6 14" id="KW-0479">Metal-binding</keyword>
<dbReference type="InterPro" id="IPR013840">
    <property type="entry name" value="DNAligase_N"/>
</dbReference>
<dbReference type="Proteomes" id="UP000007881">
    <property type="component" value="Chromosome"/>
</dbReference>
<evidence type="ECO:0000256" key="10">
    <source>
        <dbReference type="ARBA" id="ARBA00023027"/>
    </source>
</evidence>
<comment type="function">
    <text evidence="1 14">DNA ligase that catalyzes the formation of phosphodiester linkages between 5'-phosphoryl and 3'-hydroxyl groups in double-stranded DNA using NAD as a coenzyme and as the energy source for the reaction. It is essential for DNA replication and repair of damaged DNA.</text>
</comment>
<dbReference type="PANTHER" id="PTHR23389">
    <property type="entry name" value="CHROMOSOME TRANSMISSION FIDELITY FACTOR 18"/>
    <property type="match status" value="1"/>
</dbReference>
<keyword evidence="11 14" id="KW-0234">DNA repair</keyword>
<dbReference type="SUPFAM" id="SSF52113">
    <property type="entry name" value="BRCT domain"/>
    <property type="match status" value="1"/>
</dbReference>
<gene>
    <name evidence="14 16" type="primary">ligA</name>
    <name evidence="16" type="ordered locus">PSMK_26900</name>
</gene>
<dbReference type="InterPro" id="IPR036420">
    <property type="entry name" value="BRCT_dom_sf"/>
</dbReference>
<dbReference type="SMART" id="SM00532">
    <property type="entry name" value="LIGANc"/>
    <property type="match status" value="1"/>
</dbReference>
<dbReference type="EMBL" id="AP012338">
    <property type="protein sequence ID" value="BAM04849.1"/>
    <property type="molecule type" value="Genomic_DNA"/>
</dbReference>
<dbReference type="Gene3D" id="3.30.470.30">
    <property type="entry name" value="DNA ligase/mRNA capping enzyme"/>
    <property type="match status" value="1"/>
</dbReference>
<evidence type="ECO:0000256" key="9">
    <source>
        <dbReference type="ARBA" id="ARBA00022842"/>
    </source>
</evidence>
<dbReference type="InterPro" id="IPR001679">
    <property type="entry name" value="DNA_ligase"/>
</dbReference>
<dbReference type="CDD" id="cd00114">
    <property type="entry name" value="LIGANc"/>
    <property type="match status" value="1"/>
</dbReference>
<organism evidence="16 17">
    <name type="scientific">Phycisphaera mikurensis (strain NBRC 102666 / KCTC 22515 / FYK2301M01)</name>
    <dbReference type="NCBI Taxonomy" id="1142394"/>
    <lineage>
        <taxon>Bacteria</taxon>
        <taxon>Pseudomonadati</taxon>
        <taxon>Planctomycetota</taxon>
        <taxon>Phycisphaerae</taxon>
        <taxon>Phycisphaerales</taxon>
        <taxon>Phycisphaeraceae</taxon>
        <taxon>Phycisphaera</taxon>
    </lineage>
</organism>
<dbReference type="SUPFAM" id="SSF47781">
    <property type="entry name" value="RuvA domain 2-like"/>
    <property type="match status" value="1"/>
</dbReference>
<keyword evidence="14" id="KW-0464">Manganese</keyword>
<keyword evidence="9 14" id="KW-0460">Magnesium</keyword>
<dbReference type="PIRSF" id="PIRSF001604">
    <property type="entry name" value="LigA"/>
    <property type="match status" value="1"/>
</dbReference>
<feature type="domain" description="BRCT" evidence="15">
    <location>
        <begin position="726"/>
        <end position="806"/>
    </location>
</feature>
<evidence type="ECO:0000256" key="14">
    <source>
        <dbReference type="HAMAP-Rule" id="MF_01588"/>
    </source>
</evidence>
<dbReference type="HOGENOM" id="CLU_007764_2_1_0"/>
<feature type="binding site" evidence="14">
    <location>
        <position position="445"/>
    </location>
    <ligand>
        <name>Zn(2+)</name>
        <dbReference type="ChEBI" id="CHEBI:29105"/>
    </ligand>
</feature>